<dbReference type="EMBL" id="BK015443">
    <property type="protein sequence ID" value="DAE06978.1"/>
    <property type="molecule type" value="Genomic_DNA"/>
</dbReference>
<proteinExistence type="predicted"/>
<protein>
    <submittedName>
        <fullName evidence="1">Uncharacterized protein</fullName>
    </submittedName>
</protein>
<reference evidence="1" key="1">
    <citation type="journal article" date="2021" name="Proc. Natl. Acad. Sci. U.S.A.">
        <title>A Catalog of Tens of Thousands of Viruses from Human Metagenomes Reveals Hidden Associations with Chronic Diseases.</title>
        <authorList>
            <person name="Tisza M.J."/>
            <person name="Buck C.B."/>
        </authorList>
    </citation>
    <scope>NUCLEOTIDE SEQUENCE</scope>
    <source>
        <strain evidence="1">CtL0q1</strain>
    </source>
</reference>
<sequence length="33" mass="3935">MQMKCNAARCEQNHIWSKTFSMVSVNFENIHSY</sequence>
<accession>A0A8S5PJ88</accession>
<name>A0A8S5PJ88_9CAUD</name>
<evidence type="ECO:0000313" key="1">
    <source>
        <dbReference type="EMBL" id="DAE06978.1"/>
    </source>
</evidence>
<organism evidence="1">
    <name type="scientific">Siphoviridae sp. ctL0q1</name>
    <dbReference type="NCBI Taxonomy" id="2825449"/>
    <lineage>
        <taxon>Viruses</taxon>
        <taxon>Duplodnaviria</taxon>
        <taxon>Heunggongvirae</taxon>
        <taxon>Uroviricota</taxon>
        <taxon>Caudoviricetes</taxon>
    </lineage>
</organism>